<name>A0ABM4TY49_DROSZ</name>
<reference evidence="2" key="1">
    <citation type="submission" date="2025-08" db="UniProtKB">
        <authorList>
            <consortium name="RefSeq"/>
        </authorList>
    </citation>
    <scope>IDENTIFICATION</scope>
</reference>
<dbReference type="Proteomes" id="UP001652628">
    <property type="component" value="Chromosome 2"/>
</dbReference>
<proteinExistence type="predicted"/>
<dbReference type="RefSeq" id="XP_070854895.1">
    <property type="nucleotide sequence ID" value="XM_070998794.1"/>
</dbReference>
<evidence type="ECO:0000313" key="2">
    <source>
        <dbReference type="RefSeq" id="XP_070854895.1"/>
    </source>
</evidence>
<organism evidence="1 2">
    <name type="scientific">Drosophila suzukii</name>
    <name type="common">Spotted-wing drosophila fruit fly</name>
    <dbReference type="NCBI Taxonomy" id="28584"/>
    <lineage>
        <taxon>Eukaryota</taxon>
        <taxon>Metazoa</taxon>
        <taxon>Ecdysozoa</taxon>
        <taxon>Arthropoda</taxon>
        <taxon>Hexapoda</taxon>
        <taxon>Insecta</taxon>
        <taxon>Pterygota</taxon>
        <taxon>Neoptera</taxon>
        <taxon>Endopterygota</taxon>
        <taxon>Diptera</taxon>
        <taxon>Brachycera</taxon>
        <taxon>Muscomorpha</taxon>
        <taxon>Ephydroidea</taxon>
        <taxon>Drosophilidae</taxon>
        <taxon>Drosophila</taxon>
        <taxon>Sophophora</taxon>
    </lineage>
</organism>
<accession>A0ABM4TY49</accession>
<sequence>MQLGPDGESQLLPTNITKSPVTPPKFYYKVLGKTLETNRGKAILDQGKKQMSLSLDMKNDLLSIILEEIFSTGITIKYSDFSLLLDEICCHLPGEEKCKDYYFISRDGKKNPSGKLYSKYKNRRSRIKLKLAQNELFEKYEDLENQTPKVSESDRVS</sequence>
<gene>
    <name evidence="2" type="primary">LOC139354542</name>
</gene>
<dbReference type="GeneID" id="139354542"/>
<evidence type="ECO:0000313" key="1">
    <source>
        <dbReference type="Proteomes" id="UP001652628"/>
    </source>
</evidence>
<keyword evidence="1" id="KW-1185">Reference proteome</keyword>
<protein>
    <submittedName>
        <fullName evidence="2">Uncharacterized protein</fullName>
    </submittedName>
</protein>